<dbReference type="PROSITE" id="PS50011">
    <property type="entry name" value="PROTEIN_KINASE_DOM"/>
    <property type="match status" value="1"/>
</dbReference>
<evidence type="ECO:0000259" key="5">
    <source>
        <dbReference type="PROSITE" id="PS50011"/>
    </source>
</evidence>
<feature type="region of interest" description="Disordered" evidence="3">
    <location>
        <begin position="1"/>
        <end position="26"/>
    </location>
</feature>
<dbReference type="GO" id="GO:0004672">
    <property type="term" value="F:protein kinase activity"/>
    <property type="evidence" value="ECO:0007669"/>
    <property type="project" value="InterPro"/>
</dbReference>
<feature type="region of interest" description="Disordered" evidence="3">
    <location>
        <begin position="476"/>
        <end position="511"/>
    </location>
</feature>
<dbReference type="Gene3D" id="1.10.510.10">
    <property type="entry name" value="Transferase(Phosphotransferase) domain 1"/>
    <property type="match status" value="1"/>
</dbReference>
<dbReference type="PANTHER" id="PTHR24347">
    <property type="entry name" value="SERINE/THREONINE-PROTEIN KINASE"/>
    <property type="match status" value="1"/>
</dbReference>
<comment type="caution">
    <text evidence="6">The sequence shown here is derived from an EMBL/GenBank/DDBJ whole genome shotgun (WGS) entry which is preliminary data.</text>
</comment>
<organism evidence="6 7">
    <name type="scientific">Leptosia nina</name>
    <dbReference type="NCBI Taxonomy" id="320188"/>
    <lineage>
        <taxon>Eukaryota</taxon>
        <taxon>Metazoa</taxon>
        <taxon>Ecdysozoa</taxon>
        <taxon>Arthropoda</taxon>
        <taxon>Hexapoda</taxon>
        <taxon>Insecta</taxon>
        <taxon>Pterygota</taxon>
        <taxon>Neoptera</taxon>
        <taxon>Endopterygota</taxon>
        <taxon>Lepidoptera</taxon>
        <taxon>Glossata</taxon>
        <taxon>Ditrysia</taxon>
        <taxon>Papilionoidea</taxon>
        <taxon>Pieridae</taxon>
        <taxon>Pierinae</taxon>
        <taxon>Leptosia</taxon>
    </lineage>
</organism>
<gene>
    <name evidence="6" type="ORF">LNINA_LOCUS15081</name>
</gene>
<dbReference type="InterPro" id="IPR000719">
    <property type="entry name" value="Prot_kinase_dom"/>
</dbReference>
<dbReference type="GO" id="GO:0005524">
    <property type="term" value="F:ATP binding"/>
    <property type="evidence" value="ECO:0007669"/>
    <property type="project" value="UniProtKB-KW"/>
</dbReference>
<name>A0AAV1K6J6_9NEOP</name>
<reference evidence="6 7" key="1">
    <citation type="submission" date="2023-11" db="EMBL/GenBank/DDBJ databases">
        <authorList>
            <person name="Okamura Y."/>
        </authorList>
    </citation>
    <scope>NUCLEOTIDE SEQUENCE [LARGE SCALE GENOMIC DNA]</scope>
</reference>
<evidence type="ECO:0000313" key="6">
    <source>
        <dbReference type="EMBL" id="CAK1556321.1"/>
    </source>
</evidence>
<dbReference type="FunFam" id="1.10.510.10:FF:000571">
    <property type="entry name" value="Maternal embryonic leucine zipper kinase"/>
    <property type="match status" value="1"/>
</dbReference>
<feature type="compositionally biased region" description="Polar residues" evidence="3">
    <location>
        <begin position="501"/>
        <end position="511"/>
    </location>
</feature>
<dbReference type="SMART" id="SM00240">
    <property type="entry name" value="FHA"/>
    <property type="match status" value="1"/>
</dbReference>
<dbReference type="SUPFAM" id="SSF56112">
    <property type="entry name" value="Protein kinase-like (PK-like)"/>
    <property type="match status" value="1"/>
</dbReference>
<dbReference type="EMBL" id="CAVLEF010000283">
    <property type="protein sequence ID" value="CAK1556321.1"/>
    <property type="molecule type" value="Genomic_DNA"/>
</dbReference>
<keyword evidence="2" id="KW-0067">ATP-binding</keyword>
<evidence type="ECO:0000256" key="3">
    <source>
        <dbReference type="SAM" id="MobiDB-lite"/>
    </source>
</evidence>
<dbReference type="PROSITE" id="PS50006">
    <property type="entry name" value="FHA_DOMAIN"/>
    <property type="match status" value="1"/>
</dbReference>
<evidence type="ECO:0000259" key="4">
    <source>
        <dbReference type="PROSITE" id="PS50006"/>
    </source>
</evidence>
<dbReference type="InterPro" id="IPR008984">
    <property type="entry name" value="SMAD_FHA_dom_sf"/>
</dbReference>
<keyword evidence="7" id="KW-1185">Reference proteome</keyword>
<dbReference type="AlphaFoldDB" id="A0AAV1K6J6"/>
<accession>A0AAV1K6J6</accession>
<evidence type="ECO:0000256" key="2">
    <source>
        <dbReference type="ARBA" id="ARBA00022840"/>
    </source>
</evidence>
<sequence length="511" mass="58367">MEEEINDTQTQTQTQNSQVEWSQTNTPSTIPNIWGRLYPLSCWRTDGVKKLDAYYDLIEPQFSVGRSVDNTFIVRKDTIKELIIKNISKRHFIIKRDMAEPLNPAILTDLSYNGTYVNGVIIGRGKSRVLDNDDVISVTLPFIKMFTFKDLLKNEQEKVPKEIAQKYYISRVLGQGACGTVKLVYNKVTCMKYAMKIIKKGRLTNGQINNLTDPIKVMNEVNILKALRHPCITTVEEVFDSRESVYIVLEFMYGGELFDRITKNGRLTERMTKLYFKQIVLAVKYLHSQGITHRDLKPENVLLESKEEVTLVKITDFGLSKYVGEDSFMKTLCGTPIYLAPEVLRANGVGYYGPEVDVWCLGVIFFICLVGYLPFSPDYKDLSLTEQILSGRYRYSSSNWRDVSLQAKLLMKRMLTVNVHKRITLDQILKHPWMQDSEVNLQLDMLLSKCQVKSGYEENNNIPQVSVVRLAAVGKRPLSDTSNSAEPISKRAKVDEDNEDTSSANSCYSDE</sequence>
<feature type="domain" description="Protein kinase" evidence="5">
    <location>
        <begin position="167"/>
        <end position="434"/>
    </location>
</feature>
<dbReference type="InterPro" id="IPR008271">
    <property type="entry name" value="Ser/Thr_kinase_AS"/>
</dbReference>
<dbReference type="Gene3D" id="2.60.200.20">
    <property type="match status" value="1"/>
</dbReference>
<evidence type="ECO:0000256" key="1">
    <source>
        <dbReference type="ARBA" id="ARBA00022741"/>
    </source>
</evidence>
<proteinExistence type="predicted"/>
<protein>
    <submittedName>
        <fullName evidence="6">Uncharacterized protein</fullName>
    </submittedName>
</protein>
<dbReference type="InterPro" id="IPR011009">
    <property type="entry name" value="Kinase-like_dom_sf"/>
</dbReference>
<dbReference type="Proteomes" id="UP001497472">
    <property type="component" value="Unassembled WGS sequence"/>
</dbReference>
<dbReference type="Pfam" id="PF00498">
    <property type="entry name" value="FHA"/>
    <property type="match status" value="1"/>
</dbReference>
<keyword evidence="1" id="KW-0547">Nucleotide-binding</keyword>
<dbReference type="SUPFAM" id="SSF49879">
    <property type="entry name" value="SMAD/FHA domain"/>
    <property type="match status" value="1"/>
</dbReference>
<dbReference type="PROSITE" id="PS00108">
    <property type="entry name" value="PROTEIN_KINASE_ST"/>
    <property type="match status" value="1"/>
</dbReference>
<feature type="domain" description="FHA" evidence="4">
    <location>
        <begin position="62"/>
        <end position="122"/>
    </location>
</feature>
<evidence type="ECO:0000313" key="7">
    <source>
        <dbReference type="Proteomes" id="UP001497472"/>
    </source>
</evidence>
<dbReference type="Pfam" id="PF00069">
    <property type="entry name" value="Pkinase"/>
    <property type="match status" value="1"/>
</dbReference>
<dbReference type="InterPro" id="IPR000253">
    <property type="entry name" value="FHA_dom"/>
</dbReference>
<dbReference type="SMART" id="SM00220">
    <property type="entry name" value="S_TKc"/>
    <property type="match status" value="1"/>
</dbReference>
<feature type="compositionally biased region" description="Polar residues" evidence="3">
    <location>
        <begin position="16"/>
        <end position="26"/>
    </location>
</feature>